<dbReference type="RefSeq" id="WP_073103656.1">
    <property type="nucleotide sequence ID" value="NZ_FQZY01000005.1"/>
</dbReference>
<dbReference type="Proteomes" id="UP000184301">
    <property type="component" value="Unassembled WGS sequence"/>
</dbReference>
<feature type="coiled-coil region" evidence="1">
    <location>
        <begin position="130"/>
        <end position="157"/>
    </location>
</feature>
<dbReference type="PIRSF" id="PIRSF021435">
    <property type="entry name" value="SpoIIIAB"/>
    <property type="match status" value="1"/>
</dbReference>
<dbReference type="OrthoDB" id="1779801at2"/>
<dbReference type="InterPro" id="IPR014198">
    <property type="entry name" value="Spore_III_AB"/>
</dbReference>
<reference evidence="2 3" key="1">
    <citation type="submission" date="2016-11" db="EMBL/GenBank/DDBJ databases">
        <authorList>
            <person name="Jaros S."/>
            <person name="Januszkiewicz K."/>
            <person name="Wedrychowicz H."/>
        </authorList>
    </citation>
    <scope>NUCLEOTIDE SEQUENCE [LARGE SCALE GENOMIC DNA]</scope>
    <source>
        <strain evidence="2 3">DSM 15480</strain>
    </source>
</reference>
<accession>A0A1M6HP20</accession>
<dbReference type="PROSITE" id="PS51257">
    <property type="entry name" value="PROKAR_LIPOPROTEIN"/>
    <property type="match status" value="1"/>
</dbReference>
<name>A0A1M6HP20_9FIRM</name>
<evidence type="ECO:0000256" key="1">
    <source>
        <dbReference type="SAM" id="Coils"/>
    </source>
</evidence>
<sequence length="174" mass="19913">MIALKVAGCVLVITSSAAGGCLKARSLQRYVNTLQELRQIMYLFKGEMAYTKAPLPHILEHLGGQLEQPYSGWLESVREELMKNESNSFYGVWCDAVDRELETLELKEEHKVQLKETGHFLGQHDIESGIQCIEIYLQKLEWEIEKERAELEGKKRLWNCIGIMSGLFVSILLL</sequence>
<proteinExistence type="predicted"/>
<protein>
    <submittedName>
        <fullName evidence="2">Stage III sporulation protein AB (Spore_III_AB)</fullName>
    </submittedName>
</protein>
<dbReference type="STRING" id="1121950.SAMN02745243_00089"/>
<dbReference type="EMBL" id="FQZY01000005">
    <property type="protein sequence ID" value="SHJ24001.1"/>
    <property type="molecule type" value="Genomic_DNA"/>
</dbReference>
<keyword evidence="1" id="KW-0175">Coiled coil</keyword>
<gene>
    <name evidence="2" type="ORF">SAMN02745243_00089</name>
</gene>
<keyword evidence="3" id="KW-1185">Reference proteome</keyword>
<evidence type="ECO:0000313" key="2">
    <source>
        <dbReference type="EMBL" id="SHJ24001.1"/>
    </source>
</evidence>
<dbReference type="AlphaFoldDB" id="A0A1M6HP20"/>
<organism evidence="2 3">
    <name type="scientific">Hespellia stercorisuis DSM 15480</name>
    <dbReference type="NCBI Taxonomy" id="1121950"/>
    <lineage>
        <taxon>Bacteria</taxon>
        <taxon>Bacillati</taxon>
        <taxon>Bacillota</taxon>
        <taxon>Clostridia</taxon>
        <taxon>Lachnospirales</taxon>
        <taxon>Lachnospiraceae</taxon>
        <taxon>Hespellia</taxon>
    </lineage>
</organism>
<dbReference type="Pfam" id="PF09548">
    <property type="entry name" value="Spore_III_AB"/>
    <property type="match status" value="1"/>
</dbReference>
<evidence type="ECO:0000313" key="3">
    <source>
        <dbReference type="Proteomes" id="UP000184301"/>
    </source>
</evidence>